<sequence length="340" mass="38414">MSVNLESFDLNHFIDDLLHEVLMERLHFVGPTCYSFGSITAINDISSSCINCGNVPDFAYSPNPHNGSSSSDKNNSEPEPKAKVVRRRDAPPAKQTHSIPLAASAPPCKEEARSWGVRGERLCLIGCCYERDERLLVLEFMPHETLAKHLFHWENQPMKWAMRLRVALYLAQALEYCSSKGRILGSHEQQAQPSPQEIPTNSWYPPSVVSSPSSSRPTTPSSTSSSNPIVQRLQIGESPSHVSPAEAAGIIVLLKDKSVDELRKLLSDKDAYHQFLLSIDQVKIQNNLRDELRKAALQLTNIHRNTIMELRNKLSEIERKKKRPLKYYAPTSWFIGFKRQ</sequence>
<organism evidence="1 2">
    <name type="scientific">Camellia lanceoleosa</name>
    <dbReference type="NCBI Taxonomy" id="1840588"/>
    <lineage>
        <taxon>Eukaryota</taxon>
        <taxon>Viridiplantae</taxon>
        <taxon>Streptophyta</taxon>
        <taxon>Embryophyta</taxon>
        <taxon>Tracheophyta</taxon>
        <taxon>Spermatophyta</taxon>
        <taxon>Magnoliopsida</taxon>
        <taxon>eudicotyledons</taxon>
        <taxon>Gunneridae</taxon>
        <taxon>Pentapetalae</taxon>
        <taxon>asterids</taxon>
        <taxon>Ericales</taxon>
        <taxon>Theaceae</taxon>
        <taxon>Camellia</taxon>
    </lineage>
</organism>
<gene>
    <name evidence="1" type="ORF">LOK49_LG02G01728</name>
</gene>
<keyword evidence="2" id="KW-1185">Reference proteome</keyword>
<evidence type="ECO:0000313" key="1">
    <source>
        <dbReference type="EMBL" id="KAI8027136.1"/>
    </source>
</evidence>
<proteinExistence type="predicted"/>
<name>A0ACC0IP19_9ERIC</name>
<dbReference type="EMBL" id="CM045760">
    <property type="protein sequence ID" value="KAI8027136.1"/>
    <property type="molecule type" value="Genomic_DNA"/>
</dbReference>
<reference evidence="1 2" key="1">
    <citation type="journal article" date="2022" name="Plant J.">
        <title>Chromosome-level genome of Camellia lanceoleosa provides a valuable resource for understanding genome evolution and self-incompatibility.</title>
        <authorList>
            <person name="Gong W."/>
            <person name="Xiao S."/>
            <person name="Wang L."/>
            <person name="Liao Z."/>
            <person name="Chang Y."/>
            <person name="Mo W."/>
            <person name="Hu G."/>
            <person name="Li W."/>
            <person name="Zhao G."/>
            <person name="Zhu H."/>
            <person name="Hu X."/>
            <person name="Ji K."/>
            <person name="Xiang X."/>
            <person name="Song Q."/>
            <person name="Yuan D."/>
            <person name="Jin S."/>
            <person name="Zhang L."/>
        </authorList>
    </citation>
    <scope>NUCLEOTIDE SEQUENCE [LARGE SCALE GENOMIC DNA]</scope>
    <source>
        <strain evidence="1">SQ_2022a</strain>
    </source>
</reference>
<accession>A0ACC0IP19</accession>
<protein>
    <submittedName>
        <fullName evidence="1">Uncharacterized protein</fullName>
    </submittedName>
</protein>
<dbReference type="Proteomes" id="UP001060215">
    <property type="component" value="Chromosome 3"/>
</dbReference>
<evidence type="ECO:0000313" key="2">
    <source>
        <dbReference type="Proteomes" id="UP001060215"/>
    </source>
</evidence>
<comment type="caution">
    <text evidence="1">The sequence shown here is derived from an EMBL/GenBank/DDBJ whole genome shotgun (WGS) entry which is preliminary data.</text>
</comment>